<gene>
    <name evidence="2" type="ORF">HXX76_000801</name>
</gene>
<organism evidence="2 3">
    <name type="scientific">Chlamydomonas incerta</name>
    <dbReference type="NCBI Taxonomy" id="51695"/>
    <lineage>
        <taxon>Eukaryota</taxon>
        <taxon>Viridiplantae</taxon>
        <taxon>Chlorophyta</taxon>
        <taxon>core chlorophytes</taxon>
        <taxon>Chlorophyceae</taxon>
        <taxon>CS clade</taxon>
        <taxon>Chlamydomonadales</taxon>
        <taxon>Chlamydomonadaceae</taxon>
        <taxon>Chlamydomonas</taxon>
    </lineage>
</organism>
<name>A0A835WFA3_CHLIN</name>
<feature type="compositionally biased region" description="Basic and acidic residues" evidence="1">
    <location>
        <begin position="84"/>
        <end position="99"/>
    </location>
</feature>
<dbReference type="Proteomes" id="UP000650467">
    <property type="component" value="Unassembled WGS sequence"/>
</dbReference>
<feature type="compositionally biased region" description="Low complexity" evidence="1">
    <location>
        <begin position="511"/>
        <end position="520"/>
    </location>
</feature>
<protein>
    <submittedName>
        <fullName evidence="2">Uncharacterized protein</fullName>
    </submittedName>
</protein>
<proteinExistence type="predicted"/>
<comment type="caution">
    <text evidence="2">The sequence shown here is derived from an EMBL/GenBank/DDBJ whole genome shotgun (WGS) entry which is preliminary data.</text>
</comment>
<evidence type="ECO:0000256" key="1">
    <source>
        <dbReference type="SAM" id="MobiDB-lite"/>
    </source>
</evidence>
<accession>A0A835WFA3</accession>
<sequence>MQLATSRPLTAERLSSRNAAGLATPGLTRAGSRLCRAGAHKFPGFLGKIVSSGGKGKDKHAGHGHGHGHGQDEPSGMWQSQGHHWHEAGSEVAAPRHLDGPAGDYLALHPPPQEDDPFHPDLPPGADAATAAVVLGPDMHGSLEPWPGGRHEAGSMGGGVGARAGAVPTRFVISGATGGGGGDSAGRHAAMLAQLRERALGGSSDEDESWRRMDIPGLLLSPHHAAAMQSLSSASDSDDGLDGGRRGAWGGLLAPDFADLTLAREADAAAAAAAELVPPELRPLARAANILGVHRAARRGGGGGAAAAGGSGSAASGDASGSEAPELWAMEANRFLGLPEEPLTPQQLEAAAALLLGNISPAGGLHASWCVAGNVSTGSDADADTSSDADPGSATATAADAALIGGNTVAQGATQRRGGAASRGSSSSLTSNAQAAAVAAVSEEGIDWLAGPVAAAGAATGSNSALEESRSVQLRRSPGHGAAAAGLDAAARSRVAAAVAGDAADADAHVVRGSSHHGSSTPSAEEKRQQQQCYSLARGVAGAAGELAADAAAAAVVAEARRAVWGEAGWPHAAAVRSTDVAEELKHDIQQQQEAVEHGAAPLGLP</sequence>
<feature type="compositionally biased region" description="Low complexity" evidence="1">
    <location>
        <begin position="313"/>
        <end position="323"/>
    </location>
</feature>
<evidence type="ECO:0000313" key="2">
    <source>
        <dbReference type="EMBL" id="KAG2446209.1"/>
    </source>
</evidence>
<evidence type="ECO:0000313" key="3">
    <source>
        <dbReference type="Proteomes" id="UP000650467"/>
    </source>
</evidence>
<dbReference type="OrthoDB" id="10620873at2759"/>
<dbReference type="EMBL" id="JAEHOC010000001">
    <property type="protein sequence ID" value="KAG2446209.1"/>
    <property type="molecule type" value="Genomic_DNA"/>
</dbReference>
<reference evidence="2" key="1">
    <citation type="journal article" date="2020" name="bioRxiv">
        <title>Comparative genomics of Chlamydomonas.</title>
        <authorList>
            <person name="Craig R.J."/>
            <person name="Hasan A.R."/>
            <person name="Ness R.W."/>
            <person name="Keightley P.D."/>
        </authorList>
    </citation>
    <scope>NUCLEOTIDE SEQUENCE</scope>
    <source>
        <strain evidence="2">SAG 7.73</strain>
    </source>
</reference>
<feature type="region of interest" description="Disordered" evidence="1">
    <location>
        <begin position="50"/>
        <end position="161"/>
    </location>
</feature>
<keyword evidence="3" id="KW-1185">Reference proteome</keyword>
<dbReference type="AlphaFoldDB" id="A0A835WFA3"/>
<feature type="compositionally biased region" description="Gly residues" evidence="1">
    <location>
        <begin position="301"/>
        <end position="312"/>
    </location>
</feature>
<feature type="region of interest" description="Disordered" evidence="1">
    <location>
        <begin position="301"/>
        <end position="323"/>
    </location>
</feature>
<feature type="region of interest" description="Disordered" evidence="1">
    <location>
        <begin position="509"/>
        <end position="531"/>
    </location>
</feature>